<dbReference type="AlphaFoldDB" id="A0A3M8DWL0"/>
<dbReference type="OrthoDB" id="254175at2"/>
<dbReference type="SUPFAM" id="SSF52096">
    <property type="entry name" value="ClpP/crotonase"/>
    <property type="match status" value="1"/>
</dbReference>
<dbReference type="InterPro" id="IPR018376">
    <property type="entry name" value="Enoyl-CoA_hyd/isom_CS"/>
</dbReference>
<dbReference type="PROSITE" id="PS00166">
    <property type="entry name" value="ENOYL_COA_HYDRATASE"/>
    <property type="match status" value="1"/>
</dbReference>
<dbReference type="PANTHER" id="PTHR11941">
    <property type="entry name" value="ENOYL-COA HYDRATASE-RELATED"/>
    <property type="match status" value="1"/>
</dbReference>
<dbReference type="CDD" id="cd06558">
    <property type="entry name" value="crotonase-like"/>
    <property type="match status" value="1"/>
</dbReference>
<dbReference type="EMBL" id="RHHQ01000004">
    <property type="protein sequence ID" value="RNB91681.1"/>
    <property type="molecule type" value="Genomic_DNA"/>
</dbReference>
<accession>A0A3M8DWL0</accession>
<name>A0A3M8DWL0_9BACL</name>
<dbReference type="InterPro" id="IPR001753">
    <property type="entry name" value="Enoyl-CoA_hydra/iso"/>
</dbReference>
<protein>
    <submittedName>
        <fullName evidence="4">Enoyl-CoA hydratase</fullName>
    </submittedName>
</protein>
<evidence type="ECO:0000256" key="1">
    <source>
        <dbReference type="ARBA" id="ARBA00005254"/>
    </source>
</evidence>
<dbReference type="RefSeq" id="WP_122916344.1">
    <property type="nucleotide sequence ID" value="NZ_RHHQ01000004.1"/>
</dbReference>
<comment type="caution">
    <text evidence="4">The sequence shown here is derived from an EMBL/GenBank/DDBJ whole genome shotgun (WGS) entry which is preliminary data.</text>
</comment>
<proteinExistence type="inferred from homology"/>
<dbReference type="Pfam" id="PF00378">
    <property type="entry name" value="ECH_1"/>
    <property type="match status" value="1"/>
</dbReference>
<keyword evidence="2" id="KW-0456">Lyase</keyword>
<dbReference type="FunFam" id="3.90.226.10:FF:000009">
    <property type="entry name" value="Carnitinyl-CoA dehydratase"/>
    <property type="match status" value="1"/>
</dbReference>
<dbReference type="GO" id="GO:0006635">
    <property type="term" value="P:fatty acid beta-oxidation"/>
    <property type="evidence" value="ECO:0007669"/>
    <property type="project" value="TreeGrafter"/>
</dbReference>
<dbReference type="Gene3D" id="3.90.226.10">
    <property type="entry name" value="2-enoyl-CoA Hydratase, Chain A, domain 1"/>
    <property type="match status" value="1"/>
</dbReference>
<evidence type="ECO:0000313" key="5">
    <source>
        <dbReference type="Proteomes" id="UP000271031"/>
    </source>
</evidence>
<evidence type="ECO:0000256" key="2">
    <source>
        <dbReference type="ARBA" id="ARBA00023239"/>
    </source>
</evidence>
<dbReference type="InterPro" id="IPR029045">
    <property type="entry name" value="ClpP/crotonase-like_dom_sf"/>
</dbReference>
<dbReference type="InterPro" id="IPR014748">
    <property type="entry name" value="Enoyl-CoA_hydra_C"/>
</dbReference>
<dbReference type="Proteomes" id="UP000271031">
    <property type="component" value="Unassembled WGS sequence"/>
</dbReference>
<dbReference type="GO" id="GO:0016829">
    <property type="term" value="F:lyase activity"/>
    <property type="evidence" value="ECO:0007669"/>
    <property type="project" value="UniProtKB-KW"/>
</dbReference>
<reference evidence="4 5" key="1">
    <citation type="submission" date="2018-10" db="EMBL/GenBank/DDBJ databases">
        <title>Phylogenomics of Brevibacillus.</title>
        <authorList>
            <person name="Dunlap C."/>
        </authorList>
    </citation>
    <scope>NUCLEOTIDE SEQUENCE [LARGE SCALE GENOMIC DNA]</scope>
    <source>
        <strain evidence="4 5">JCM 15716</strain>
    </source>
</reference>
<dbReference type="Gene3D" id="1.10.12.10">
    <property type="entry name" value="Lyase 2-enoyl-coa Hydratase, Chain A, domain 2"/>
    <property type="match status" value="1"/>
</dbReference>
<sequence>MMEQIVGYVVENGVATITFNRPQKMNALSAELVSGFQSALEQAAADPHVRSVILTGSGKAFSAGGDLASFSELDALKGKRYLQQAYRLLLTLHGLEKPVVAAVNGFATGAGFNIALACDLVIAGEEAKFGQVFSKVGLIPDFGGMYFLPRVVGLARAKELMYSGRIITAKEAHAYGIVLEVTAQDELMERARVIAESLAAGPTAALGMTKAILNRSHELSLEQLLHEEAMAQGIAFSTKDHQEGVRAFFEKRAPEFTGE</sequence>
<dbReference type="PANTHER" id="PTHR11941:SF133">
    <property type="entry name" value="1,2-EPOXYPHENYLACETYL-COA ISOMERASE"/>
    <property type="match status" value="1"/>
</dbReference>
<organism evidence="4 5">
    <name type="scientific">Brevibacillus fluminis</name>
    <dbReference type="NCBI Taxonomy" id="511487"/>
    <lineage>
        <taxon>Bacteria</taxon>
        <taxon>Bacillati</taxon>
        <taxon>Bacillota</taxon>
        <taxon>Bacilli</taxon>
        <taxon>Bacillales</taxon>
        <taxon>Paenibacillaceae</taxon>
        <taxon>Brevibacillus</taxon>
    </lineage>
</organism>
<evidence type="ECO:0000313" key="4">
    <source>
        <dbReference type="EMBL" id="RNB91681.1"/>
    </source>
</evidence>
<evidence type="ECO:0000256" key="3">
    <source>
        <dbReference type="RuleBase" id="RU003707"/>
    </source>
</evidence>
<keyword evidence="5" id="KW-1185">Reference proteome</keyword>
<gene>
    <name evidence="4" type="ORF">EDM56_02690</name>
</gene>
<comment type="similarity">
    <text evidence="1 3">Belongs to the enoyl-CoA hydratase/isomerase family.</text>
</comment>